<evidence type="ECO:0000256" key="3">
    <source>
        <dbReference type="SAM" id="MobiDB-lite"/>
    </source>
</evidence>
<proteinExistence type="predicted"/>
<protein>
    <recommendedName>
        <fullName evidence="4">C2 domain-containing protein</fullName>
    </recommendedName>
</protein>
<evidence type="ECO:0000313" key="6">
    <source>
        <dbReference type="Proteomes" id="UP000014680"/>
    </source>
</evidence>
<feature type="compositionally biased region" description="Low complexity" evidence="3">
    <location>
        <begin position="485"/>
        <end position="500"/>
    </location>
</feature>
<evidence type="ECO:0000256" key="2">
    <source>
        <dbReference type="ARBA" id="ARBA00022837"/>
    </source>
</evidence>
<dbReference type="OrthoDB" id="5973539at2759"/>
<sequence length="579" mass="65887">MMDCTLKLICGRDLSVQDLMSSDPFVKFEINGKKYKTKVDHMTVEAEWLQEFDVQLKVGEVITFNIFDYDVIGKNDSMGSAQWTVPPMFNGDTQYFISKVDKKGHIMFSVKCKEGGAPLTLQQVQPFKPTTLKIRVVNIVGLGYSYCSKNGLMIGPSFDVFKTEFRTSCGTIRAGTTKIVNLNYRDELMGGARYYIIQAKVGEIIELHSFMNGSMKSKDGQELCVGYWKVPDYRDGEKEEFCITAEPCARVKLEVECMSGVYHNVPPQMIPPPKDYASDYAFPCEVMVQGVNNNGFYSGFTPTIPAIGLETNGKLYRTSWAFKEKTGKHSYYIPKGWFQSFIIPLYVGQPVTAKLYFREMFSIKENVVVETKTVWPDFKGRDQVEMKIPLGKEGVLVLQLNRVRELSATFRRTYMGEQLQQAQPQQQMYQQCPQQYSQQPQQMQYQQTPQQQTYQQPIPQSQMYQQVPPPQNTQGVQDSTKQTYQTPQVPPQAQNPQQDQMYGSAQPQLATNPQQPFYSPFAPGAPQQYPPQPQQQGYYSPFAPGAQQMYQQPPQQQQQGYYSPFAPGAQQPTVHNPPA</sequence>
<evidence type="ECO:0000256" key="1">
    <source>
        <dbReference type="ARBA" id="ARBA00022723"/>
    </source>
</evidence>
<evidence type="ECO:0000259" key="4">
    <source>
        <dbReference type="PROSITE" id="PS50004"/>
    </source>
</evidence>
<dbReference type="PANTHER" id="PTHR45911">
    <property type="entry name" value="C2 DOMAIN-CONTAINING PROTEIN"/>
    <property type="match status" value="1"/>
</dbReference>
<dbReference type="Proteomes" id="UP000014680">
    <property type="component" value="Unassembled WGS sequence"/>
</dbReference>
<feature type="domain" description="C2" evidence="4">
    <location>
        <begin position="1"/>
        <end position="98"/>
    </location>
</feature>
<dbReference type="OMA" id="VWPDFKG"/>
<dbReference type="PANTHER" id="PTHR45911:SF4">
    <property type="entry name" value="MULTIPLE C2 AND TRANSMEMBRANE DOMAIN-CONTAINING PROTEIN"/>
    <property type="match status" value="1"/>
</dbReference>
<dbReference type="GO" id="GO:0005509">
    <property type="term" value="F:calcium ion binding"/>
    <property type="evidence" value="ECO:0007669"/>
    <property type="project" value="TreeGrafter"/>
</dbReference>
<feature type="compositionally biased region" description="Polar residues" evidence="3">
    <location>
        <begin position="472"/>
        <end position="484"/>
    </location>
</feature>
<dbReference type="Gene3D" id="2.60.40.150">
    <property type="entry name" value="C2 domain"/>
    <property type="match status" value="1"/>
</dbReference>
<dbReference type="SMART" id="SM00239">
    <property type="entry name" value="C2"/>
    <property type="match status" value="1"/>
</dbReference>
<dbReference type="InterPro" id="IPR000008">
    <property type="entry name" value="C2_dom"/>
</dbReference>
<feature type="compositionally biased region" description="Low complexity" evidence="3">
    <location>
        <begin position="534"/>
        <end position="562"/>
    </location>
</feature>
<keyword evidence="2" id="KW-0106">Calcium</keyword>
<dbReference type="AlphaFoldDB" id="A0A0A1TWW8"/>
<organism evidence="5 6">
    <name type="scientific">Entamoeba invadens IP1</name>
    <dbReference type="NCBI Taxonomy" id="370355"/>
    <lineage>
        <taxon>Eukaryota</taxon>
        <taxon>Amoebozoa</taxon>
        <taxon>Evosea</taxon>
        <taxon>Archamoebae</taxon>
        <taxon>Mastigamoebida</taxon>
        <taxon>Entamoebidae</taxon>
        <taxon>Entamoeba</taxon>
    </lineage>
</organism>
<keyword evidence="6" id="KW-1185">Reference proteome</keyword>
<accession>A0A0A1TWW8</accession>
<dbReference type="GeneID" id="14884792"/>
<dbReference type="GO" id="GO:0016020">
    <property type="term" value="C:membrane"/>
    <property type="evidence" value="ECO:0007669"/>
    <property type="project" value="TreeGrafter"/>
</dbReference>
<dbReference type="KEGG" id="eiv:EIN_281410"/>
<reference evidence="5 6" key="1">
    <citation type="submission" date="2012-10" db="EMBL/GenBank/DDBJ databases">
        <authorList>
            <person name="Zafar N."/>
            <person name="Inman J."/>
            <person name="Hall N."/>
            <person name="Lorenzi H."/>
            <person name="Caler E."/>
        </authorList>
    </citation>
    <scope>NUCLEOTIDE SEQUENCE [LARGE SCALE GENOMIC DNA]</scope>
    <source>
        <strain evidence="5 6">IP1</strain>
    </source>
</reference>
<dbReference type="InterPro" id="IPR035892">
    <property type="entry name" value="C2_domain_sf"/>
</dbReference>
<dbReference type="EMBL" id="KB207030">
    <property type="protein sequence ID" value="ELP85780.1"/>
    <property type="molecule type" value="Genomic_DNA"/>
</dbReference>
<dbReference type="Pfam" id="PF00168">
    <property type="entry name" value="C2"/>
    <property type="match status" value="1"/>
</dbReference>
<gene>
    <name evidence="5" type="ORF">EIN_281410</name>
</gene>
<dbReference type="PROSITE" id="PS50004">
    <property type="entry name" value="C2"/>
    <property type="match status" value="1"/>
</dbReference>
<dbReference type="RefSeq" id="XP_004185126.1">
    <property type="nucleotide sequence ID" value="XM_004185078.1"/>
</dbReference>
<dbReference type="SUPFAM" id="SSF49562">
    <property type="entry name" value="C2 domain (Calcium/lipid-binding domain, CaLB)"/>
    <property type="match status" value="1"/>
</dbReference>
<feature type="compositionally biased region" description="Polar residues" evidence="3">
    <location>
        <begin position="501"/>
        <end position="517"/>
    </location>
</feature>
<feature type="compositionally biased region" description="Polar residues" evidence="3">
    <location>
        <begin position="570"/>
        <end position="579"/>
    </location>
</feature>
<feature type="region of interest" description="Disordered" evidence="3">
    <location>
        <begin position="463"/>
        <end position="579"/>
    </location>
</feature>
<dbReference type="VEuPathDB" id="AmoebaDB:EIN_281410"/>
<name>A0A0A1TWW8_ENTIV</name>
<evidence type="ECO:0000313" key="5">
    <source>
        <dbReference type="EMBL" id="ELP85780.1"/>
    </source>
</evidence>
<keyword evidence="1" id="KW-0479">Metal-binding</keyword>